<dbReference type="Pfam" id="PF13589">
    <property type="entry name" value="HATPase_c_3"/>
    <property type="match status" value="1"/>
</dbReference>
<dbReference type="CDD" id="cd00075">
    <property type="entry name" value="HATPase"/>
    <property type="match status" value="1"/>
</dbReference>
<proteinExistence type="predicted"/>
<accession>H2CGF7</accession>
<keyword evidence="3" id="KW-0808">Transferase</keyword>
<dbReference type="PANTHER" id="PTHR44936">
    <property type="entry name" value="SENSOR PROTEIN CREC"/>
    <property type="match status" value="1"/>
</dbReference>
<keyword evidence="9" id="KW-1185">Reference proteome</keyword>
<dbReference type="Gene3D" id="3.30.565.10">
    <property type="entry name" value="Histidine kinase-like ATPase, C-terminal domain"/>
    <property type="match status" value="2"/>
</dbReference>
<dbReference type="EC" id="2.7.13.3" evidence="2"/>
<dbReference type="HOGENOM" id="CLU_012281_0_0_12"/>
<evidence type="ECO:0000313" key="8">
    <source>
        <dbReference type="EMBL" id="EHQ06872.1"/>
    </source>
</evidence>
<dbReference type="PROSITE" id="PS50109">
    <property type="entry name" value="HIS_KIN"/>
    <property type="match status" value="1"/>
</dbReference>
<evidence type="ECO:0000256" key="4">
    <source>
        <dbReference type="ARBA" id="ARBA00022741"/>
    </source>
</evidence>
<dbReference type="Pfam" id="PF19191">
    <property type="entry name" value="HEF_HK"/>
    <property type="match status" value="1"/>
</dbReference>
<protein>
    <recommendedName>
        <fullName evidence="2">histidine kinase</fullName>
        <ecNumber evidence="2">2.7.13.3</ecNumber>
    </recommendedName>
</protein>
<evidence type="ECO:0000256" key="5">
    <source>
        <dbReference type="ARBA" id="ARBA00022777"/>
    </source>
</evidence>
<evidence type="ECO:0000259" key="7">
    <source>
        <dbReference type="PROSITE" id="PS50109"/>
    </source>
</evidence>
<dbReference type="InterPro" id="IPR043836">
    <property type="entry name" value="DHp"/>
</dbReference>
<dbReference type="InterPro" id="IPR005467">
    <property type="entry name" value="His_kinase_dom"/>
</dbReference>
<dbReference type="GO" id="GO:0005524">
    <property type="term" value="F:ATP binding"/>
    <property type="evidence" value="ECO:0007669"/>
    <property type="project" value="UniProtKB-KW"/>
</dbReference>
<dbReference type="SUPFAM" id="SSF55874">
    <property type="entry name" value="ATPase domain of HSP90 chaperone/DNA topoisomerase II/histidine kinase"/>
    <property type="match status" value="2"/>
</dbReference>
<dbReference type="Pfam" id="PF02518">
    <property type="entry name" value="HATPase_c"/>
    <property type="match status" value="1"/>
</dbReference>
<comment type="catalytic activity">
    <reaction evidence="1">
        <text>ATP + protein L-histidine = ADP + protein N-phospho-L-histidine.</text>
        <dbReference type="EC" id="2.7.13.3"/>
    </reaction>
</comment>
<dbReference type="PRINTS" id="PR00344">
    <property type="entry name" value="BCTRLSENSOR"/>
</dbReference>
<feature type="domain" description="Histidine kinase" evidence="7">
    <location>
        <begin position="760"/>
        <end position="967"/>
    </location>
</feature>
<dbReference type="EMBL" id="JH597773">
    <property type="protein sequence ID" value="EHQ06872.1"/>
    <property type="molecule type" value="Genomic_DNA"/>
</dbReference>
<dbReference type="InterPro" id="IPR050980">
    <property type="entry name" value="2C_sensor_his_kinase"/>
</dbReference>
<evidence type="ECO:0000256" key="6">
    <source>
        <dbReference type="ARBA" id="ARBA00022840"/>
    </source>
</evidence>
<evidence type="ECO:0000313" key="9">
    <source>
        <dbReference type="Proteomes" id="UP000005737"/>
    </source>
</evidence>
<sequence>MKRVSFKTRARVVDLLGREQIADAPTALTELLKNAVDAQAETVTIHFHSQAGLLEVSDDGLGMRPEDLMDRWLVLATDSRHGKPDPEWYKYATPEQTKRLQHDKPFGEKGIGRLAVASLGNGVLVWTRWGKGKNFKRSMALVHWHLFRYPKLNLDDVYIPFMELGAQDNPKDAAKLLLESLKDWYERHSKDFYIDKKSSIDPKTISNDIKRGFAQAIDSIVDYHADSPGTSFFILSTTDEVPDIFQSGAERKGESNWPSEGLRAILGFCNPFSDDAPRIKIEAFADDRPAFEGKNDFWKSKDFEECDYFIHLRSNSEGFVKGEIRHYSKKIKYEFQTPQLPPQSDYPGPFEIKLGYVLGKPEESRLTPDRFAYFSKKLEDIGALYVYRNGIRVMPYGRQDTDFLEFEYRRSLNAGTYVFSHRRMFGYIGIDSENNPGLIDKAGREGLIKNKYYRGLYKIATSIFIDIAKTHFATKVKKEQKLKLDTALRAEIEVQTRSFLEEFKKSRKYLSEAEKLLEKKYADLYSRSKDIERSSIDTIDRFFQDLEALRDRFRLDIDTMSMEIPSLASPSPKVLAAWDSYQTDRQQFEIRWNRDLLQLQRKLSAALKRNADKIKYLNKLRTRLSSNELRIQARLEQKRDRLIDGARQIAEKKAPIWFNNHVEKIKRIPRDLLGEDPPQAVVNGSDQAAVDFEDAILKQDIVAKGELEPYWEGILTDIERIATARSMDGAVGALSREMEALKEREFVYIELAQLGLIVEGIDHEYRTLFSQAKKDFKTLRSGKNTVDSETFDHLYSVFNAINEKIESLAPLYRAGRRRYETVTGDSILSFIKSRFQQEYETGLIQVDKSFSTLRWSSTNRSVLFAAIINVINNALYWIEKSVTPKEIRITLDHEDFVISDSGPGVAPRDADRIFEPFFSRKPSGRGLGLYLSKTAMQQHGMDLTLADEPRKKALQGANFVFKKPEQEE</sequence>
<organism evidence="8 9">
    <name type="scientific">Leptonema illini DSM 21528</name>
    <dbReference type="NCBI Taxonomy" id="929563"/>
    <lineage>
        <taxon>Bacteria</taxon>
        <taxon>Pseudomonadati</taxon>
        <taxon>Spirochaetota</taxon>
        <taxon>Spirochaetia</taxon>
        <taxon>Leptospirales</taxon>
        <taxon>Leptospiraceae</taxon>
        <taxon>Leptonema</taxon>
    </lineage>
</organism>
<dbReference type="STRING" id="183.GCA_002009735_02515"/>
<dbReference type="RefSeq" id="WP_002772571.1">
    <property type="nucleotide sequence ID" value="NZ_JH597773.1"/>
</dbReference>
<keyword evidence="4" id="KW-0547">Nucleotide-binding</keyword>
<dbReference type="InterPro" id="IPR004358">
    <property type="entry name" value="Sig_transdc_His_kin-like_C"/>
</dbReference>
<evidence type="ECO:0000256" key="3">
    <source>
        <dbReference type="ARBA" id="ARBA00022679"/>
    </source>
</evidence>
<dbReference type="InterPro" id="IPR036890">
    <property type="entry name" value="HATPase_C_sf"/>
</dbReference>
<evidence type="ECO:0000256" key="2">
    <source>
        <dbReference type="ARBA" id="ARBA00012438"/>
    </source>
</evidence>
<dbReference type="PANTHER" id="PTHR44936:SF10">
    <property type="entry name" value="SENSOR PROTEIN RSTB"/>
    <property type="match status" value="1"/>
</dbReference>
<keyword evidence="6" id="KW-0067">ATP-binding</keyword>
<dbReference type="GO" id="GO:0004673">
    <property type="term" value="F:protein histidine kinase activity"/>
    <property type="evidence" value="ECO:0007669"/>
    <property type="project" value="UniProtKB-EC"/>
</dbReference>
<dbReference type="InterPro" id="IPR003594">
    <property type="entry name" value="HATPase_dom"/>
</dbReference>
<dbReference type="Proteomes" id="UP000005737">
    <property type="component" value="Unassembled WGS sequence"/>
</dbReference>
<keyword evidence="5 8" id="KW-0418">Kinase</keyword>
<name>H2CGF7_9LEPT</name>
<dbReference type="AlphaFoldDB" id="H2CGF7"/>
<dbReference type="SMART" id="SM00387">
    <property type="entry name" value="HATPase_c"/>
    <property type="match status" value="1"/>
</dbReference>
<gene>
    <name evidence="8" type="ORF">Lepil_2195</name>
</gene>
<evidence type="ECO:0000256" key="1">
    <source>
        <dbReference type="ARBA" id="ARBA00000085"/>
    </source>
</evidence>
<reference evidence="8 9" key="1">
    <citation type="submission" date="2011-10" db="EMBL/GenBank/DDBJ databases">
        <title>The Improved High-Quality Draft genome of Leptonema illini DSM 21528.</title>
        <authorList>
            <consortium name="US DOE Joint Genome Institute (JGI-PGF)"/>
            <person name="Lucas S."/>
            <person name="Copeland A."/>
            <person name="Lapidus A."/>
            <person name="Glavina del Rio T."/>
            <person name="Dalin E."/>
            <person name="Tice H."/>
            <person name="Bruce D."/>
            <person name="Goodwin L."/>
            <person name="Pitluck S."/>
            <person name="Peters L."/>
            <person name="Mikhailova N."/>
            <person name="Held B."/>
            <person name="Kyrpides N."/>
            <person name="Mavromatis K."/>
            <person name="Ivanova N."/>
            <person name="Markowitz V."/>
            <person name="Cheng J.-F."/>
            <person name="Hugenholtz P."/>
            <person name="Woyke T."/>
            <person name="Wu D."/>
            <person name="Gronow S."/>
            <person name="Wellnitz S."/>
            <person name="Brambilla E.-M."/>
            <person name="Klenk H.-P."/>
            <person name="Eisen J.A."/>
        </authorList>
    </citation>
    <scope>NUCLEOTIDE SEQUENCE [LARGE SCALE GENOMIC DNA]</scope>
    <source>
        <strain evidence="8 9">DSM 21528</strain>
    </source>
</reference>